<dbReference type="OrthoDB" id="799201at2"/>
<keyword evidence="2" id="KW-1185">Reference proteome</keyword>
<reference evidence="1 2" key="1">
    <citation type="submission" date="2015-12" db="EMBL/GenBank/DDBJ databases">
        <title>Genome sequence of Mucilaginibacter gotjawali.</title>
        <authorList>
            <person name="Lee J.S."/>
            <person name="Lee K.C."/>
            <person name="Kim K.K."/>
            <person name="Lee B.W."/>
        </authorList>
    </citation>
    <scope>NUCLEOTIDE SEQUENCE [LARGE SCALE GENOMIC DNA]</scope>
    <source>
        <strain evidence="1 2">SA3-7</strain>
    </source>
</reference>
<protein>
    <submittedName>
        <fullName evidence="1">Uncharacterized protein</fullName>
    </submittedName>
</protein>
<sequence>MKNRDSSILYLILGIYALMINWYYNHNLILLLLGYIFWPLYLIYELLTGGLSGGMWKEIPLSYFK</sequence>
<dbReference type="EMBL" id="AP017313">
    <property type="protein sequence ID" value="BAU54239.1"/>
    <property type="molecule type" value="Genomic_DNA"/>
</dbReference>
<evidence type="ECO:0000313" key="2">
    <source>
        <dbReference type="Proteomes" id="UP000218263"/>
    </source>
</evidence>
<dbReference type="RefSeq" id="WP_096352114.1">
    <property type="nucleotide sequence ID" value="NZ_AP017313.1"/>
</dbReference>
<evidence type="ECO:0000313" key="1">
    <source>
        <dbReference type="EMBL" id="BAU54239.1"/>
    </source>
</evidence>
<dbReference type="KEGG" id="mgot:MgSA37_02413"/>
<accession>A0A0X8X1V9</accession>
<dbReference type="GO" id="GO:0006508">
    <property type="term" value="P:proteolysis"/>
    <property type="evidence" value="ECO:0007669"/>
    <property type="project" value="UniProtKB-KW"/>
</dbReference>
<dbReference type="AlphaFoldDB" id="A0A0X8X1V9"/>
<name>A0A0X8X1V9_9SPHI</name>
<organism evidence="1 2">
    <name type="scientific">Mucilaginibacter gotjawali</name>
    <dbReference type="NCBI Taxonomy" id="1550579"/>
    <lineage>
        <taxon>Bacteria</taxon>
        <taxon>Pseudomonadati</taxon>
        <taxon>Bacteroidota</taxon>
        <taxon>Sphingobacteriia</taxon>
        <taxon>Sphingobacteriales</taxon>
        <taxon>Sphingobacteriaceae</taxon>
        <taxon>Mucilaginibacter</taxon>
    </lineage>
</organism>
<gene>
    <name evidence="1" type="ORF">MgSA37_02413</name>
</gene>
<dbReference type="GO" id="GO:0008233">
    <property type="term" value="F:peptidase activity"/>
    <property type="evidence" value="ECO:0007669"/>
    <property type="project" value="UniProtKB-KW"/>
</dbReference>
<dbReference type="Proteomes" id="UP000218263">
    <property type="component" value="Chromosome"/>
</dbReference>
<proteinExistence type="predicted"/>